<gene>
    <name evidence="1" type="ORF">Bccel_1155</name>
</gene>
<dbReference type="AlphaFoldDB" id="A0A0L6JJI1"/>
<dbReference type="STRING" id="398512.Bccel_1155"/>
<accession>A0A0L6JJI1</accession>
<dbReference type="SUPFAM" id="SSF160631">
    <property type="entry name" value="SMI1/KNR4-like"/>
    <property type="match status" value="1"/>
</dbReference>
<dbReference type="InterPro" id="IPR037883">
    <property type="entry name" value="Knr4/Smi1-like_sf"/>
</dbReference>
<reference evidence="2" key="1">
    <citation type="submission" date="2015-07" db="EMBL/GenBank/DDBJ databases">
        <title>Near-Complete Genome Sequence of the Cellulolytic Bacterium Bacteroides (Pseudobacteroides) cellulosolvens ATCC 35603.</title>
        <authorList>
            <person name="Dassa B."/>
            <person name="Utturkar S.M."/>
            <person name="Klingeman D.M."/>
            <person name="Hurt R.A."/>
            <person name="Keller M."/>
            <person name="Xu J."/>
            <person name="Reddy Y.H.K."/>
            <person name="Borovok I."/>
            <person name="Grinberg I.R."/>
            <person name="Lamed R."/>
            <person name="Zhivin O."/>
            <person name="Bayer E.A."/>
            <person name="Brown S.D."/>
        </authorList>
    </citation>
    <scope>NUCLEOTIDE SEQUENCE [LARGE SCALE GENOMIC DNA]</scope>
    <source>
        <strain evidence="2">DSM 2933</strain>
    </source>
</reference>
<protein>
    <recommendedName>
        <fullName evidence="3">Cell wall assembly/cell proliferation coordinating protein, KNR4-like protein</fullName>
    </recommendedName>
</protein>
<dbReference type="OrthoDB" id="8758295at2"/>
<dbReference type="Proteomes" id="UP000036923">
    <property type="component" value="Unassembled WGS sequence"/>
</dbReference>
<evidence type="ECO:0000313" key="2">
    <source>
        <dbReference type="Proteomes" id="UP000036923"/>
    </source>
</evidence>
<dbReference type="Gene3D" id="3.40.1580.10">
    <property type="entry name" value="SMI1/KNR4-like"/>
    <property type="match status" value="1"/>
</dbReference>
<proteinExistence type="predicted"/>
<comment type="caution">
    <text evidence="1">The sequence shown here is derived from an EMBL/GenBank/DDBJ whole genome shotgun (WGS) entry which is preliminary data.</text>
</comment>
<organism evidence="1 2">
    <name type="scientific">Pseudobacteroides cellulosolvens ATCC 35603 = DSM 2933</name>
    <dbReference type="NCBI Taxonomy" id="398512"/>
    <lineage>
        <taxon>Bacteria</taxon>
        <taxon>Bacillati</taxon>
        <taxon>Bacillota</taxon>
        <taxon>Clostridia</taxon>
        <taxon>Eubacteriales</taxon>
        <taxon>Oscillospiraceae</taxon>
        <taxon>Pseudobacteroides</taxon>
    </lineage>
</organism>
<keyword evidence="2" id="KW-1185">Reference proteome</keyword>
<name>A0A0L6JJI1_9FIRM</name>
<evidence type="ECO:0000313" key="1">
    <source>
        <dbReference type="EMBL" id="KNY25895.1"/>
    </source>
</evidence>
<dbReference type="RefSeq" id="WP_154673457.1">
    <property type="nucleotide sequence ID" value="NZ_JQKC01000013.1"/>
</dbReference>
<dbReference type="EMBL" id="LGTC01000001">
    <property type="protein sequence ID" value="KNY25895.1"/>
    <property type="molecule type" value="Genomic_DNA"/>
</dbReference>
<sequence>MFIFGSDGGGEAYAFDTRYNELPIVNIPFIGMSVEVAERIGNTFVEFLEYLEKQ</sequence>
<evidence type="ECO:0008006" key="3">
    <source>
        <dbReference type="Google" id="ProtNLM"/>
    </source>
</evidence>